<dbReference type="EMBL" id="MBDO02000006">
    <property type="protein sequence ID" value="RLN69205.1"/>
    <property type="molecule type" value="Genomic_DNA"/>
</dbReference>
<reference evidence="25 26" key="1">
    <citation type="submission" date="2018-07" db="EMBL/GenBank/DDBJ databases">
        <title>Genome sequencing of oomycete isolates from Chile give support for New Zealand origin for Phytophthora kernoviae and make available the first Nothophytophthora sp. genome.</title>
        <authorList>
            <person name="Studholme D.J."/>
            <person name="Sanfuentes E."/>
            <person name="Panda P."/>
            <person name="Hill R."/>
            <person name="Sambles C."/>
            <person name="Grant M."/>
            <person name="Williams N.M."/>
            <person name="Mcdougal R.L."/>
        </authorList>
    </citation>
    <scope>NUCLEOTIDE SEQUENCE [LARGE SCALE GENOMIC DNA]</scope>
    <source>
        <strain evidence="24">Chile6</strain>
        <strain evidence="23">Chile7</strain>
    </source>
</reference>
<dbReference type="InterPro" id="IPR003439">
    <property type="entry name" value="ABC_transporter-like_ATP-bd"/>
</dbReference>
<dbReference type="Gene3D" id="3.40.50.300">
    <property type="entry name" value="P-loop containing nucleotide triphosphate hydrolases"/>
    <property type="match status" value="1"/>
</dbReference>
<keyword evidence="13" id="KW-0119">Carbohydrate metabolism</keyword>
<evidence type="ECO:0000256" key="21">
    <source>
        <dbReference type="SAM" id="MobiDB-lite"/>
    </source>
</evidence>
<keyword evidence="10 20" id="KW-0378">Hydrolase</keyword>
<dbReference type="InterPro" id="IPR017853">
    <property type="entry name" value="GH"/>
</dbReference>
<evidence type="ECO:0000256" key="17">
    <source>
        <dbReference type="ARBA" id="ARBA00042373"/>
    </source>
</evidence>
<evidence type="ECO:0000256" key="3">
    <source>
        <dbReference type="ARBA" id="ARBA00004236"/>
    </source>
</evidence>
<feature type="region of interest" description="Disordered" evidence="21">
    <location>
        <begin position="539"/>
        <end position="608"/>
    </location>
</feature>
<dbReference type="PANTHER" id="PTHR16631">
    <property type="entry name" value="GLUCAN 1,3-BETA-GLUCOSIDASE"/>
    <property type="match status" value="1"/>
</dbReference>
<evidence type="ECO:0000259" key="22">
    <source>
        <dbReference type="PROSITE" id="PS50893"/>
    </source>
</evidence>
<keyword evidence="11" id="KW-0472">Membrane</keyword>
<keyword evidence="14" id="KW-0961">Cell wall biogenesis/degradation</keyword>
<dbReference type="Proteomes" id="UP000277300">
    <property type="component" value="Unassembled WGS sequence"/>
</dbReference>
<keyword evidence="6" id="KW-1003">Cell membrane</keyword>
<keyword evidence="7" id="KW-0134">Cell wall</keyword>
<evidence type="ECO:0000256" key="8">
    <source>
        <dbReference type="ARBA" id="ARBA00022525"/>
    </source>
</evidence>
<feature type="compositionally biased region" description="Low complexity" evidence="21">
    <location>
        <begin position="540"/>
        <end position="608"/>
    </location>
</feature>
<dbReference type="SUPFAM" id="SSF52540">
    <property type="entry name" value="P-loop containing nucleoside triphosphate hydrolases"/>
    <property type="match status" value="1"/>
</dbReference>
<evidence type="ECO:0000256" key="18">
    <source>
        <dbReference type="ARBA" id="ARBA00043078"/>
    </source>
</evidence>
<evidence type="ECO:0000256" key="10">
    <source>
        <dbReference type="ARBA" id="ARBA00022801"/>
    </source>
</evidence>
<evidence type="ECO:0000256" key="11">
    <source>
        <dbReference type="ARBA" id="ARBA00023136"/>
    </source>
</evidence>
<evidence type="ECO:0000313" key="24">
    <source>
        <dbReference type="EMBL" id="RLN69205.1"/>
    </source>
</evidence>
<keyword evidence="20" id="KW-0326">Glycosidase</keyword>
<keyword evidence="15" id="KW-0624">Polysaccharide degradation</keyword>
<dbReference type="OrthoDB" id="77201at2759"/>
<dbReference type="Gene3D" id="3.20.20.80">
    <property type="entry name" value="Glycosidases"/>
    <property type="match status" value="1"/>
</dbReference>
<evidence type="ECO:0000256" key="1">
    <source>
        <dbReference type="ARBA" id="ARBA00000382"/>
    </source>
</evidence>
<dbReference type="Pfam" id="PF00005">
    <property type="entry name" value="ABC_tran"/>
    <property type="match status" value="1"/>
</dbReference>
<comment type="function">
    <text evidence="16">Glucanases play a role in cell expansion during growth, in cell-cell fusion during mating, and in spore release during sporulation. This enzyme may be involved in beta-glucan degradation. Active on laminarin and lichenan.</text>
</comment>
<evidence type="ECO:0000256" key="7">
    <source>
        <dbReference type="ARBA" id="ARBA00022512"/>
    </source>
</evidence>
<dbReference type="AlphaFoldDB" id="A0A3F2S4A2"/>
<comment type="catalytic activity">
    <reaction evidence="1">
        <text>Hydrolysis of (1-&gt;3)-beta-D-glucosidic linkages in (1-&gt;3)-beta-D-glucans.</text>
        <dbReference type="EC" id="3.2.1.39"/>
    </reaction>
</comment>
<evidence type="ECO:0000256" key="13">
    <source>
        <dbReference type="ARBA" id="ARBA00023277"/>
    </source>
</evidence>
<feature type="domain" description="ABC transporter" evidence="22">
    <location>
        <begin position="56"/>
        <end position="327"/>
    </location>
</feature>
<dbReference type="InterPro" id="IPR000490">
    <property type="entry name" value="Glyco_hydro_17"/>
</dbReference>
<evidence type="ECO:0000256" key="12">
    <source>
        <dbReference type="ARBA" id="ARBA00023180"/>
    </source>
</evidence>
<evidence type="ECO:0000256" key="4">
    <source>
        <dbReference type="ARBA" id="ARBA00008773"/>
    </source>
</evidence>
<evidence type="ECO:0000256" key="9">
    <source>
        <dbReference type="ARBA" id="ARBA00022729"/>
    </source>
</evidence>
<dbReference type="InterPro" id="IPR050732">
    <property type="entry name" value="Beta-glucan_modifiers"/>
</dbReference>
<dbReference type="SUPFAM" id="SSF51445">
    <property type="entry name" value="(Trans)glycosidases"/>
    <property type="match status" value="1"/>
</dbReference>
<dbReference type="GO" id="GO:0005524">
    <property type="term" value="F:ATP binding"/>
    <property type="evidence" value="ECO:0007669"/>
    <property type="project" value="InterPro"/>
</dbReference>
<evidence type="ECO:0000256" key="16">
    <source>
        <dbReference type="ARBA" id="ARBA00037649"/>
    </source>
</evidence>
<keyword evidence="9" id="KW-0732">Signal</keyword>
<dbReference type="PROSITE" id="PS50893">
    <property type="entry name" value="ABC_TRANSPORTER_2"/>
    <property type="match status" value="1"/>
</dbReference>
<dbReference type="GO" id="GO:0071555">
    <property type="term" value="P:cell wall organization"/>
    <property type="evidence" value="ECO:0007669"/>
    <property type="project" value="UniProtKB-KW"/>
</dbReference>
<dbReference type="EC" id="3.2.1.39" evidence="5"/>
<evidence type="ECO:0000256" key="19">
    <source>
        <dbReference type="RuleBase" id="RU004335"/>
    </source>
</evidence>
<name>A0A3F2S4A2_9STRA</name>
<sequence length="632" mass="68010">MTQRVYKHVSCNNAKLHIQKPRGGNAVDEEIDEDVATEAQRVCDNFQSLNTTSEVVQILKLEKVYANGKRAVKNLSFGLQQGECFGFLGVNGAGKTTTMKVLTGDLLPSSGTAMITGFDICKDRSSARKSIGYCPQFDALIDLLTVREHLELYGRFKGFESSESLKKEVDRLLNKLQIQSFAGKLAGSLSEDRAQRLDEFLQARFSGVTLLERQTDFCRYKVSEVSQPAALNMVKYVLPVSATAVAMLAASTSALDQKIYGLNYDLRQGPDWDPSKCKSSDTIASDLKILADITSNVRTYSLSDCDVSGVLKAAKELSLTVWLGVWVSEDSKVYDAEVAAFKKLISSNLIDDNVVGINVGSEAVYREDITAEQAIKYVTDFKKVMSENDIKVPISITDIIDTFVQYPDMLKAGDIVTINQFPFWEKIEADKAVAQFNKRIQPLLKLAGDMEVIISETGWPTGGSATNGSVASEENGAIYLNDFYDLATEKGWKYYYFAGFDTPYKEKQADDATTVESHFGIYDDKGNMKPAYESLKFTKSSSTSSTSGSSTTASSGSASTSVGAGTVSPGTSSGTSAGTSAGKSGGDSATTTSSSSTASSSSISNEDSGSSQLVAAGLAACIGVVSTMLWSL</sequence>
<accession>A0A3F2S4A2</accession>
<evidence type="ECO:0000313" key="26">
    <source>
        <dbReference type="Proteomes" id="UP000284657"/>
    </source>
</evidence>
<keyword evidence="12" id="KW-0325">Glycoprotein</keyword>
<organism evidence="24 25">
    <name type="scientific">Phytophthora kernoviae</name>
    <dbReference type="NCBI Taxonomy" id="325452"/>
    <lineage>
        <taxon>Eukaryota</taxon>
        <taxon>Sar</taxon>
        <taxon>Stramenopiles</taxon>
        <taxon>Oomycota</taxon>
        <taxon>Peronosporomycetes</taxon>
        <taxon>Peronosporales</taxon>
        <taxon>Peronosporaceae</taxon>
        <taxon>Phytophthora</taxon>
    </lineage>
</organism>
<evidence type="ECO:0000313" key="25">
    <source>
        <dbReference type="Proteomes" id="UP000277300"/>
    </source>
</evidence>
<dbReference type="GO" id="GO:0000272">
    <property type="term" value="P:polysaccharide catabolic process"/>
    <property type="evidence" value="ECO:0007669"/>
    <property type="project" value="UniProtKB-KW"/>
</dbReference>
<proteinExistence type="inferred from homology"/>
<dbReference type="InterPro" id="IPR027417">
    <property type="entry name" value="P-loop_NTPase"/>
</dbReference>
<dbReference type="GO" id="GO:0042973">
    <property type="term" value="F:glucan endo-1,3-beta-D-glucosidase activity"/>
    <property type="evidence" value="ECO:0007669"/>
    <property type="project" value="UniProtKB-EC"/>
</dbReference>
<dbReference type="EMBL" id="MBAD02000800">
    <property type="protein sequence ID" value="RLN62647.1"/>
    <property type="molecule type" value="Genomic_DNA"/>
</dbReference>
<comment type="similarity">
    <text evidence="4 19">Belongs to the glycosyl hydrolase 17 family.</text>
</comment>
<evidence type="ECO:0000256" key="6">
    <source>
        <dbReference type="ARBA" id="ARBA00022475"/>
    </source>
</evidence>
<dbReference type="GO" id="GO:0005886">
    <property type="term" value="C:plasma membrane"/>
    <property type="evidence" value="ECO:0007669"/>
    <property type="project" value="UniProtKB-SubCell"/>
</dbReference>
<dbReference type="PANTHER" id="PTHR16631:SF17">
    <property type="entry name" value="GLUCAN ENDO-1,3-BETA-GLUCOSIDASE BTGC"/>
    <property type="match status" value="1"/>
</dbReference>
<comment type="caution">
    <text evidence="24">The sequence shown here is derived from an EMBL/GenBank/DDBJ whole genome shotgun (WGS) entry which is preliminary data.</text>
</comment>
<evidence type="ECO:0000256" key="15">
    <source>
        <dbReference type="ARBA" id="ARBA00023326"/>
    </source>
</evidence>
<gene>
    <name evidence="23" type="ORF">BBJ29_000993</name>
    <name evidence="24" type="ORF">BBP00_00000454</name>
</gene>
<evidence type="ECO:0000256" key="2">
    <source>
        <dbReference type="ARBA" id="ARBA00004191"/>
    </source>
</evidence>
<evidence type="ECO:0000256" key="14">
    <source>
        <dbReference type="ARBA" id="ARBA00023316"/>
    </source>
</evidence>
<evidence type="ECO:0000256" key="20">
    <source>
        <dbReference type="RuleBase" id="RU004336"/>
    </source>
</evidence>
<keyword evidence="8" id="KW-0964">Secreted</keyword>
<dbReference type="GO" id="GO:0016887">
    <property type="term" value="F:ATP hydrolysis activity"/>
    <property type="evidence" value="ECO:0007669"/>
    <property type="project" value="InterPro"/>
</dbReference>
<evidence type="ECO:0000256" key="5">
    <source>
        <dbReference type="ARBA" id="ARBA00012780"/>
    </source>
</evidence>
<evidence type="ECO:0000313" key="23">
    <source>
        <dbReference type="EMBL" id="RLN62647.1"/>
    </source>
</evidence>
<dbReference type="Proteomes" id="UP000284657">
    <property type="component" value="Unassembled WGS sequence"/>
</dbReference>
<dbReference type="Pfam" id="PF00332">
    <property type="entry name" value="Glyco_hydro_17"/>
    <property type="match status" value="1"/>
</dbReference>
<dbReference type="PROSITE" id="PS00587">
    <property type="entry name" value="GLYCOSYL_HYDROL_F17"/>
    <property type="match status" value="1"/>
</dbReference>
<comment type="subcellular location">
    <subcellularLocation>
        <location evidence="3">Cell membrane</location>
    </subcellularLocation>
    <subcellularLocation>
        <location evidence="2">Secreted</location>
        <location evidence="2">Cell wall</location>
    </subcellularLocation>
</comment>
<protein>
    <recommendedName>
        <fullName evidence="5">glucan endo-1,3-beta-D-glucosidase</fullName>
        <ecNumber evidence="5">3.2.1.39</ecNumber>
    </recommendedName>
    <alternativeName>
        <fullName evidence="18">Endo-1,3-beta-glucanase btgC</fullName>
    </alternativeName>
    <alternativeName>
        <fullName evidence="17">Laminarinase btgC</fullName>
    </alternativeName>
</protein>